<protein>
    <submittedName>
        <fullName evidence="2">Acetyltransferase</fullName>
    </submittedName>
</protein>
<dbReference type="EMBL" id="LSGP01000013">
    <property type="protein sequence ID" value="KYZ77388.1"/>
    <property type="molecule type" value="Genomic_DNA"/>
</dbReference>
<dbReference type="GO" id="GO:0016747">
    <property type="term" value="F:acyltransferase activity, transferring groups other than amino-acyl groups"/>
    <property type="evidence" value="ECO:0007669"/>
    <property type="project" value="InterPro"/>
</dbReference>
<dbReference type="Proteomes" id="UP000076268">
    <property type="component" value="Unassembled WGS sequence"/>
</dbReference>
<evidence type="ECO:0000259" key="1">
    <source>
        <dbReference type="PROSITE" id="PS51186"/>
    </source>
</evidence>
<name>A0A154BV72_ANASB</name>
<organism evidence="2 3">
    <name type="scientific">Anaerosporomusa subterranea</name>
    <dbReference type="NCBI Taxonomy" id="1794912"/>
    <lineage>
        <taxon>Bacteria</taxon>
        <taxon>Bacillati</taxon>
        <taxon>Bacillota</taxon>
        <taxon>Negativicutes</taxon>
        <taxon>Acetonemataceae</taxon>
        <taxon>Anaerosporomusa</taxon>
    </lineage>
</organism>
<proteinExistence type="predicted"/>
<dbReference type="STRING" id="1794912.AXX12_04520"/>
<dbReference type="Gene3D" id="3.40.630.30">
    <property type="match status" value="1"/>
</dbReference>
<dbReference type="OrthoDB" id="5292888at2"/>
<dbReference type="InterPro" id="IPR050276">
    <property type="entry name" value="MshD_Acetyltransferase"/>
</dbReference>
<dbReference type="PANTHER" id="PTHR43617">
    <property type="entry name" value="L-AMINO ACID N-ACETYLTRANSFERASE"/>
    <property type="match status" value="1"/>
</dbReference>
<reference evidence="2 3" key="1">
    <citation type="submission" date="2016-02" db="EMBL/GenBank/DDBJ databases">
        <title>Anaerosporomusa subterraneum gen. nov., sp. nov., a spore-forming obligate anaerobe isolated from saprolite.</title>
        <authorList>
            <person name="Choi J.K."/>
            <person name="Shah M."/>
            <person name="Yee N."/>
        </authorList>
    </citation>
    <scope>NUCLEOTIDE SEQUENCE [LARGE SCALE GENOMIC DNA]</scope>
    <source>
        <strain evidence="2 3">RU4</strain>
    </source>
</reference>
<evidence type="ECO:0000313" key="2">
    <source>
        <dbReference type="EMBL" id="KYZ77388.1"/>
    </source>
</evidence>
<dbReference type="Pfam" id="PF00583">
    <property type="entry name" value="Acetyltransf_1"/>
    <property type="match status" value="1"/>
</dbReference>
<accession>A0A154BV72</accession>
<evidence type="ECO:0000313" key="3">
    <source>
        <dbReference type="Proteomes" id="UP000076268"/>
    </source>
</evidence>
<dbReference type="RefSeq" id="WP_066239634.1">
    <property type="nucleotide sequence ID" value="NZ_LSGP01000013.1"/>
</dbReference>
<keyword evidence="2" id="KW-0808">Transferase</keyword>
<dbReference type="InterPro" id="IPR000182">
    <property type="entry name" value="GNAT_dom"/>
</dbReference>
<comment type="caution">
    <text evidence="2">The sequence shown here is derived from an EMBL/GenBank/DDBJ whole genome shotgun (WGS) entry which is preliminary data.</text>
</comment>
<dbReference type="InterPro" id="IPR016181">
    <property type="entry name" value="Acyl_CoA_acyltransferase"/>
</dbReference>
<dbReference type="SUPFAM" id="SSF55729">
    <property type="entry name" value="Acyl-CoA N-acyltransferases (Nat)"/>
    <property type="match status" value="1"/>
</dbReference>
<dbReference type="CDD" id="cd04301">
    <property type="entry name" value="NAT_SF"/>
    <property type="match status" value="1"/>
</dbReference>
<dbReference type="PROSITE" id="PS51186">
    <property type="entry name" value="GNAT"/>
    <property type="match status" value="1"/>
</dbReference>
<dbReference type="AlphaFoldDB" id="A0A154BV72"/>
<sequence length="151" mass="17271">MIEQIQDIELTTLNRLALLDNAAFGIGGLNAWHLAPLIRHGRVFVFWQDSEIAGSVQYMLDWDHPDTAYMVGITVDQRRRGQGIASKLLRESFHSLRQQNLRLIELTVAPDNVVALRLYETKLGFSRTGYRENEYGAGEHRLVLTLNLSRH</sequence>
<keyword evidence="3" id="KW-1185">Reference proteome</keyword>
<feature type="domain" description="N-acetyltransferase" evidence="1">
    <location>
        <begin position="3"/>
        <end position="149"/>
    </location>
</feature>
<gene>
    <name evidence="2" type="ORF">AXX12_04520</name>
</gene>